<dbReference type="InterPro" id="IPR046342">
    <property type="entry name" value="CBS_dom_sf"/>
</dbReference>
<keyword evidence="2" id="KW-1185">Reference proteome</keyword>
<gene>
    <name evidence="1" type="ORF">ICHIAU1_07370</name>
</gene>
<name>A0A679I0E4_9RHOO</name>
<dbReference type="Pfam" id="PF00571">
    <property type="entry name" value="CBS"/>
    <property type="match status" value="1"/>
</dbReference>
<dbReference type="SUPFAM" id="SSF54631">
    <property type="entry name" value="CBS-domain pair"/>
    <property type="match status" value="1"/>
</dbReference>
<dbReference type="Proteomes" id="UP000463961">
    <property type="component" value="Chromosome"/>
</dbReference>
<organism evidence="1 2">
    <name type="scientific">Fluviibacter phosphoraccumulans</name>
    <dbReference type="NCBI Taxonomy" id="1751046"/>
    <lineage>
        <taxon>Bacteria</taxon>
        <taxon>Pseudomonadati</taxon>
        <taxon>Pseudomonadota</taxon>
        <taxon>Betaproteobacteria</taxon>
        <taxon>Rhodocyclales</taxon>
        <taxon>Fluviibacteraceae</taxon>
        <taxon>Fluviibacter</taxon>
    </lineage>
</organism>
<dbReference type="RefSeq" id="WP_162050758.1">
    <property type="nucleotide sequence ID" value="NZ_AP019011.1"/>
</dbReference>
<dbReference type="PROSITE" id="PS51371">
    <property type="entry name" value="CBS"/>
    <property type="match status" value="1"/>
</dbReference>
<proteinExistence type="predicted"/>
<evidence type="ECO:0000313" key="1">
    <source>
        <dbReference type="EMBL" id="BBU68454.1"/>
    </source>
</evidence>
<reference evidence="2" key="1">
    <citation type="submission" date="2020-01" db="EMBL/GenBank/DDBJ databases">
        <title>Phosphoaccumulans saitamaens gen. nov., sp. nov., a polyphosphate accumulating bacterium isolated from surface river water.</title>
        <authorList>
            <person name="Watanabe K."/>
            <person name="Suda W."/>
        </authorList>
    </citation>
    <scope>NUCLEOTIDE SEQUENCE [LARGE SCALE GENOMIC DNA]</scope>
    <source>
        <strain evidence="2">ICHIAU1</strain>
    </source>
</reference>
<evidence type="ECO:0000313" key="2">
    <source>
        <dbReference type="Proteomes" id="UP000463961"/>
    </source>
</evidence>
<sequence length="196" mass="20871">MGSPNILKVSSLDKGAGFHLPTSQADIVTPDSPAIEVMTDLKQIVAATVGSDVLLSHANHLMISRGVRSLLVTGSKGDVVGLLTATDVLGEKPMQCVQKQGLTHSEITVKDVMTPQNDIEVLTLKQVAQAKVIDIIETLKVHNRNHALVVDADPLTERQMVRGIFSASQIARQLGVATQIHSVAKTFAQIEAVLAS</sequence>
<dbReference type="InterPro" id="IPR000644">
    <property type="entry name" value="CBS_dom"/>
</dbReference>
<dbReference type="EMBL" id="AP022345">
    <property type="protein sequence ID" value="BBU68454.1"/>
    <property type="molecule type" value="Genomic_DNA"/>
</dbReference>
<dbReference type="OrthoDB" id="5295117at2"/>
<protein>
    <submittedName>
        <fullName evidence="1">Uncharacterized protein</fullName>
    </submittedName>
</protein>
<dbReference type="AlphaFoldDB" id="A0A679I0E4"/>
<dbReference type="Gene3D" id="3.10.580.10">
    <property type="entry name" value="CBS-domain"/>
    <property type="match status" value="1"/>
</dbReference>
<accession>A0A679I0E4</accession>